<evidence type="ECO:0000256" key="9">
    <source>
        <dbReference type="ARBA" id="ARBA00023157"/>
    </source>
</evidence>
<dbReference type="Pfam" id="PF04192">
    <property type="entry name" value="Utp21"/>
    <property type="match status" value="1"/>
</dbReference>
<dbReference type="Pfam" id="PF25171">
    <property type="entry name" value="Beta-prop_WDR36-Utp21_1st"/>
    <property type="match status" value="1"/>
</dbReference>
<dbReference type="CDD" id="cd00063">
    <property type="entry name" value="FN3"/>
    <property type="match status" value="13"/>
</dbReference>
<feature type="transmembrane region" description="Helical" evidence="15">
    <location>
        <begin position="1441"/>
        <end position="1464"/>
    </location>
</feature>
<dbReference type="InterPro" id="IPR003961">
    <property type="entry name" value="FN3_dom"/>
</dbReference>
<dbReference type="GO" id="GO:0006364">
    <property type="term" value="P:rRNA processing"/>
    <property type="evidence" value="ECO:0007669"/>
    <property type="project" value="InterPro"/>
</dbReference>
<evidence type="ECO:0000256" key="15">
    <source>
        <dbReference type="SAM" id="Phobius"/>
    </source>
</evidence>
<keyword evidence="17" id="KW-1185">Reference proteome</keyword>
<dbReference type="InterPro" id="IPR015943">
    <property type="entry name" value="WD40/YVTN_repeat-like_dom_sf"/>
</dbReference>
<feature type="domain" description="Fibronectin type-III" evidence="16">
    <location>
        <begin position="195"/>
        <end position="292"/>
    </location>
</feature>
<dbReference type="Pfam" id="PF25168">
    <property type="entry name" value="Beta-prop_WDR36-Utp21_2nd"/>
    <property type="match status" value="1"/>
</dbReference>
<evidence type="ECO:0000256" key="6">
    <source>
        <dbReference type="ARBA" id="ARBA00022889"/>
    </source>
</evidence>
<evidence type="ECO:0000256" key="14">
    <source>
        <dbReference type="SAM" id="MobiDB-lite"/>
    </source>
</evidence>
<dbReference type="SUPFAM" id="SSF49265">
    <property type="entry name" value="Fibronectin type III"/>
    <property type="match status" value="8"/>
</dbReference>
<dbReference type="InterPro" id="IPR059157">
    <property type="entry name" value="WDR36-Utp21_N"/>
</dbReference>
<feature type="domain" description="Fibronectin type-III" evidence="16">
    <location>
        <begin position="1003"/>
        <end position="1103"/>
    </location>
</feature>
<evidence type="ECO:0000256" key="4">
    <source>
        <dbReference type="ARBA" id="ARBA00022729"/>
    </source>
</evidence>
<dbReference type="PROSITE" id="PS50294">
    <property type="entry name" value="WD_REPEATS_REGION"/>
    <property type="match status" value="1"/>
</dbReference>
<evidence type="ECO:0000256" key="3">
    <source>
        <dbReference type="ARBA" id="ARBA00022692"/>
    </source>
</evidence>
<dbReference type="GO" id="GO:0034388">
    <property type="term" value="C:Pwp2p-containing subcomplex of 90S preribosome"/>
    <property type="evidence" value="ECO:0007669"/>
    <property type="project" value="TreeGrafter"/>
</dbReference>
<dbReference type="GO" id="GO:0032040">
    <property type="term" value="C:small-subunit processome"/>
    <property type="evidence" value="ECO:0007669"/>
    <property type="project" value="InterPro"/>
</dbReference>
<feature type="region of interest" description="Disordered" evidence="14">
    <location>
        <begin position="1626"/>
        <end position="1658"/>
    </location>
</feature>
<dbReference type="PROSITE" id="PS50853">
    <property type="entry name" value="FN3"/>
    <property type="match status" value="11"/>
</dbReference>
<evidence type="ECO:0000313" key="18">
    <source>
        <dbReference type="WBParaSite" id="ALUE_0000412901-mRNA-1"/>
    </source>
</evidence>
<dbReference type="SMART" id="SM00060">
    <property type="entry name" value="FN3"/>
    <property type="match status" value="13"/>
</dbReference>
<dbReference type="InterPro" id="IPR036116">
    <property type="entry name" value="FN3_sf"/>
</dbReference>
<keyword evidence="5" id="KW-0677">Repeat</keyword>
<dbReference type="PANTHER" id="PTHR22840">
    <property type="entry name" value="WD REPEAT-CONTAINING PROTEIN 36"/>
    <property type="match status" value="1"/>
</dbReference>
<dbReference type="GO" id="GO:0016020">
    <property type="term" value="C:membrane"/>
    <property type="evidence" value="ECO:0007669"/>
    <property type="project" value="UniProtKB-SubCell"/>
</dbReference>
<evidence type="ECO:0000256" key="5">
    <source>
        <dbReference type="ARBA" id="ARBA00022737"/>
    </source>
</evidence>
<comment type="subcellular location">
    <subcellularLocation>
        <location evidence="1">Membrane</location>
        <topology evidence="1">Single-pass type I membrane protein</topology>
    </subcellularLocation>
</comment>
<evidence type="ECO:0000256" key="12">
    <source>
        <dbReference type="ARBA" id="ARBA00061621"/>
    </source>
</evidence>
<feature type="domain" description="Fibronectin type-III" evidence="16">
    <location>
        <begin position="881"/>
        <end position="982"/>
    </location>
</feature>
<dbReference type="SUPFAM" id="SSF50978">
    <property type="entry name" value="WD40 repeat-like"/>
    <property type="match status" value="1"/>
</dbReference>
<keyword evidence="8 15" id="KW-0472">Membrane</keyword>
<feature type="domain" description="Fibronectin type-III" evidence="16">
    <location>
        <begin position="782"/>
        <end position="875"/>
    </location>
</feature>
<feature type="domain" description="Fibronectin type-III" evidence="16">
    <location>
        <begin position="87"/>
        <end position="190"/>
    </location>
</feature>
<evidence type="ECO:0000256" key="13">
    <source>
        <dbReference type="PROSITE-ProRule" id="PRU00221"/>
    </source>
</evidence>
<dbReference type="InterPro" id="IPR019775">
    <property type="entry name" value="WD40_repeat_CS"/>
</dbReference>
<dbReference type="InterPro" id="IPR007319">
    <property type="entry name" value="WDR36/Utp21_C"/>
</dbReference>
<evidence type="ECO:0000256" key="2">
    <source>
        <dbReference type="ARBA" id="ARBA00022574"/>
    </source>
</evidence>
<sequence length="2623" mass="289850">MEKGSEERPGTFSYGYDALPAEPSLLQGIAIPLTGDAVRRFVINADGSLSIKQVGPDNIGLYTCTIRVGTNEQSISAWLRIIEKPSMPQSVYVELLNETIPARVRVSWREGFDGNSPLIKHIVQMRTIGPTGLWSDWESVVDNVPSELCCSTLVDNLKPSSTVEFRVVAVNRHGAGKPSLSSNNVTMPQQPPAAAPRNVAASARSWSSIMVQWQPPPSEQWNGDILGYIIRYRLANYASLPWLEKNVSNGHARNAPLEHLITWREYEIQVAAYNDRGMGVFSKPLYVTTLEGVPTQAPLDVKVNIINSTAIAVSFAPPDQQMIPGVNQGYKVELWKGEVTARNLYRQVRVLPDEQNITVVVGDLEKFGHYNVTVLCFTSPGDGPRSAPVEAVTFEDLPGAVESVNFDTVLSNSAIVMWNPPSEPNGRIIKYIIRFWEDSHPANKKTLEVTSDTQSVTISELKASTRYTVDVQAWTKVGAGLRTEGRFESGVPPELPGRPSSLVVSDIGARNAVLQFVPGFDGHTLIRNAPKARSFTVQGLRPYTKYQLRLIAENVRGRGAPSEPSREFETKQAEPEIAPEKLFAEPRSSTSISISWAPLHPTQWNGEPRGYVILFRSNSKEQWSEMRTSNIKESDFIVSDLQPFTNYEISLMAENSLGRSELSQKVSAMTYEDVPSGAPSNIQATVDAHRRALVSWDPIEERLANGVILGYKVRVVPEEERMRAQFTRTADTGDASVLKTTFSQLPAFTAYRVFVAAYTVVGRGPENTAPPLLQTGEDTPGEPSGVAFSYVSESEVRLKWMPPLNPNGRVLNYEVTYWKPGMKQDALKILLPFNVFGFSATGLQPESRYLFGVSAENSIGWGPQAVAAVVTTLQRAPPPLPPAPRRNGARAQSPNEISLTWTHPTLPPGEENISPVRFINVEYQAADSEWIPLANIVPGTVDEVTIAGLRPNTAYRARIRLVCDFAQSGWSMESAWIRTLEARKIFLVFVRMLLVAFGAPSSPPHSVQASPFESSALLLQWASPNRSEWNSDTVGYRILYRPYPSNETPSTEELTSTRNDLPKMQHIVRKLLSFRHYIVQMQTFNEQGSSEPSAPVFVYVGYSIPKRKVNSLVAEPLSSTSIAVRWDPWVELPDDVISGFKIRYTPVLPVLASEESLEETIVGENNSVNIVELRKYTEYQVSVSAYNRAGEGEASAVRVKTMEDRPGTVGRLTFSDILLDSVNVSWTPPDEPNGIIQAYIVNYKTYNLREEFKKEIQEKTTSTYLVVNNLDENVTYFFSVRAETLAGYGDEVIGNVTVGPNPGCPEAPSKPYLIPGQMSVTLEWEDGQAGASSINGHIIQAKRIAHAKDLPHTNDIVSKRSRRGMGSQERVNHVLGDWVTVARAHEKKPNHEVAYRELEPSSLYVFRVFATNSIGVGFASAESEQLHVPAVLPEEPFFTKWWFIVMVAMLTFVVIVVVVALLCVTGSRYKYEKRNSVDSLQLADGGIVSYELRSSKRRNLHHSRHDLPMRPNTNTSWISDAREPPAYGSIVDVNTADRAATNIYGTLATDVIPQNGARGSSNLLGMGIGRQISSSSFLNQDSAFDDFSADGESADDESDRAERETSIGGITQHYEHEDAYRSTWRRARAEAMAEAAPQSSVPPNNNGSRPASSDSNRSELAMITTARSTNPSVMGGFSSLIGDVVFRCALSGARKYQCDKLSPRSFKKLLIPAVSRKPTFQMLRHETRLLAPYKSLGEVCSSVPPAFRVLPTQRRITSVLCAIENVVVQYSAEHLRLVSVSDVLPEAINAVAADKRYVYAAAGHRIALLHLSRQVLRWLEVSEKVLLMVPFGEVIVVVDANSSLHVLDIEDGSRVLQIDSAGEFTISAIIHPATYLNKVVVGSTRGKLRLLNVKTGKLIHEFATQFGGKVSALEQSPAVDILGVGLRTGHIHLHNVRTDETIATFTQDTPITAIAFRCDGEDSMISAGDTGMMAVWDLNERRLIGQLPSAHHGSITALYFLAGEPLMVSSGADNTLKTWIFDMGDGMPRQLVILEGHSLPLTDVKFNGRDCVLSASLDGSLRSFSITRDTQRQKLGNAGTMSRAKAKKKKLDVKSIEMSAVCEMAVGGAREAAWDNVACRHLEGPIVTTWSTRKQSLGKHRLLHKRFTEDALLSLAKASALSMSACGNFVLVGYTTGHIDCFNVQSGIHRKTFIGNEKTRTAHSSPVRGITLDPLNKQMISCEETGIIRFWNFSTCKRVAEIRVPSSIVRFRMSSSNSLLAVAVQNGSIGIVDVLCRRTARIMSDAHKASITALEFSPDGRWLLSADEDGLIKVWDLISSSLIDVMKCSKYCIAMSFSPAGEYLATCHDGQKGVFLWANKALFTAGIHIKALPIDYIPSDSAAFPLTRKDPSGDDIVIDEGDEDLVAEEQQREVCVEQVDGLIRLSGLAAPRWANLPNLDIIRGRNKPIEPPKKPKSAPFFLPSTSTLEGFEFEKMETDDGQQREKAIMAKRSLLETESSFAIGLMKASTEEELKSTFESLKWMNISSIDFQIRALPRKAFPFFLRMLLAVMRTGRDFELVQSYLATFLKIHRAILWLSEDGDTELTNLLEELLEEEKHLWTPLDALIADNVAIIQWTKSALI</sequence>
<dbReference type="Gene3D" id="2.130.10.10">
    <property type="entry name" value="YVTN repeat-like/Quinoprotein amine dehydrogenase"/>
    <property type="match status" value="2"/>
</dbReference>
<dbReference type="FunFam" id="2.60.40.10:FF:000158">
    <property type="entry name" value="Sidekick cell adhesion molecule 2"/>
    <property type="match status" value="1"/>
</dbReference>
<dbReference type="Proteomes" id="UP000036681">
    <property type="component" value="Unplaced"/>
</dbReference>
<evidence type="ECO:0000259" key="16">
    <source>
        <dbReference type="PROSITE" id="PS50853"/>
    </source>
</evidence>
<evidence type="ECO:0000313" key="17">
    <source>
        <dbReference type="Proteomes" id="UP000036681"/>
    </source>
</evidence>
<keyword evidence="6" id="KW-0130">Cell adhesion</keyword>
<feature type="compositionally biased region" description="Acidic residues" evidence="14">
    <location>
        <begin position="1583"/>
        <end position="1599"/>
    </location>
</feature>
<keyword evidence="7 15" id="KW-1133">Transmembrane helix</keyword>
<keyword evidence="2 13" id="KW-0853">WD repeat</keyword>
<comment type="similarity">
    <text evidence="12">Belongs to the sidekick family.</text>
</comment>
<dbReference type="FunFam" id="2.60.40.10:FF:000028">
    <property type="entry name" value="Neuronal cell adhesion molecule"/>
    <property type="match status" value="1"/>
</dbReference>
<feature type="domain" description="Fibronectin type-III" evidence="16">
    <location>
        <begin position="1208"/>
        <end position="1303"/>
    </location>
</feature>
<dbReference type="PROSITE" id="PS50082">
    <property type="entry name" value="WD_REPEATS_2"/>
    <property type="match status" value="3"/>
</dbReference>
<feature type="domain" description="Fibronectin type-III" evidence="16">
    <location>
        <begin position="1108"/>
        <end position="1205"/>
    </location>
</feature>
<dbReference type="WBParaSite" id="ALUE_0000412901-mRNA-1">
    <property type="protein sequence ID" value="ALUE_0000412901-mRNA-1"/>
    <property type="gene ID" value="ALUE_0000412901"/>
</dbReference>
<keyword evidence="10" id="KW-0325">Glycoprotein</keyword>
<keyword evidence="4" id="KW-0732">Signal</keyword>
<evidence type="ECO:0000256" key="7">
    <source>
        <dbReference type="ARBA" id="ARBA00022989"/>
    </source>
</evidence>
<dbReference type="InterPro" id="IPR036322">
    <property type="entry name" value="WD40_repeat_dom_sf"/>
</dbReference>
<keyword evidence="9" id="KW-1015">Disulfide bond</keyword>
<name>A0A9J2P3J1_ASCLU</name>
<organism evidence="17 18">
    <name type="scientific">Ascaris lumbricoides</name>
    <name type="common">Giant roundworm</name>
    <dbReference type="NCBI Taxonomy" id="6252"/>
    <lineage>
        <taxon>Eukaryota</taxon>
        <taxon>Metazoa</taxon>
        <taxon>Ecdysozoa</taxon>
        <taxon>Nematoda</taxon>
        <taxon>Chromadorea</taxon>
        <taxon>Rhabditida</taxon>
        <taxon>Spirurina</taxon>
        <taxon>Ascaridomorpha</taxon>
        <taxon>Ascaridoidea</taxon>
        <taxon>Ascarididae</taxon>
        <taxon>Ascaris</taxon>
    </lineage>
</organism>
<feature type="repeat" description="WD" evidence="13">
    <location>
        <begin position="1988"/>
        <end position="2019"/>
    </location>
</feature>
<dbReference type="InterPro" id="IPR036179">
    <property type="entry name" value="Ig-like_dom_sf"/>
</dbReference>
<dbReference type="InterPro" id="IPR001680">
    <property type="entry name" value="WD40_rpt"/>
</dbReference>
<dbReference type="SUPFAM" id="SSF48726">
    <property type="entry name" value="Immunoglobulin"/>
    <property type="match status" value="1"/>
</dbReference>
<dbReference type="Pfam" id="PF00041">
    <property type="entry name" value="fn3"/>
    <property type="match status" value="12"/>
</dbReference>
<reference evidence="18" key="1">
    <citation type="submission" date="2023-03" db="UniProtKB">
        <authorList>
            <consortium name="WormBaseParasite"/>
        </authorList>
    </citation>
    <scope>IDENTIFICATION</scope>
</reference>
<accession>A0A9J2P3J1</accession>
<protein>
    <submittedName>
        <fullName evidence="18">Fibronectin type-III domain-containing protein</fullName>
    </submittedName>
</protein>
<dbReference type="SUPFAM" id="SSF101898">
    <property type="entry name" value="NHL repeat"/>
    <property type="match status" value="1"/>
</dbReference>
<dbReference type="GO" id="GO:0007155">
    <property type="term" value="P:cell adhesion"/>
    <property type="evidence" value="ECO:0007669"/>
    <property type="project" value="UniProtKB-KW"/>
</dbReference>
<proteinExistence type="inferred from homology"/>
<dbReference type="PROSITE" id="PS00678">
    <property type="entry name" value="WD_REPEATS_1"/>
    <property type="match status" value="1"/>
</dbReference>
<feature type="region of interest" description="Disordered" evidence="14">
    <location>
        <begin position="1583"/>
        <end position="1612"/>
    </location>
</feature>
<feature type="domain" description="Fibronectin type-III" evidence="16">
    <location>
        <begin position="297"/>
        <end position="396"/>
    </location>
</feature>
<evidence type="ECO:0000256" key="1">
    <source>
        <dbReference type="ARBA" id="ARBA00004479"/>
    </source>
</evidence>
<feature type="domain" description="Fibronectin type-III" evidence="16">
    <location>
        <begin position="578"/>
        <end position="673"/>
    </location>
</feature>
<feature type="compositionally biased region" description="Polar residues" evidence="14">
    <location>
        <begin position="1637"/>
        <end position="1655"/>
    </location>
</feature>
<evidence type="ECO:0000256" key="8">
    <source>
        <dbReference type="ARBA" id="ARBA00023136"/>
    </source>
</evidence>
<keyword evidence="3 15" id="KW-0812">Transmembrane</keyword>
<dbReference type="PRINTS" id="PR00014">
    <property type="entry name" value="FNTYPEIII"/>
</dbReference>
<evidence type="ECO:0000256" key="10">
    <source>
        <dbReference type="ARBA" id="ARBA00023180"/>
    </source>
</evidence>
<dbReference type="SMART" id="SM00320">
    <property type="entry name" value="WD40"/>
    <property type="match status" value="8"/>
</dbReference>
<feature type="repeat" description="WD" evidence="13">
    <location>
        <begin position="2200"/>
        <end position="2241"/>
    </location>
</feature>
<feature type="domain" description="Fibronectin type-III" evidence="16">
    <location>
        <begin position="678"/>
        <end position="778"/>
    </location>
</feature>
<keyword evidence="11" id="KW-0393">Immunoglobulin domain</keyword>
<evidence type="ECO:0000256" key="11">
    <source>
        <dbReference type="ARBA" id="ARBA00023319"/>
    </source>
</evidence>
<feature type="repeat" description="WD" evidence="13">
    <location>
        <begin position="2284"/>
        <end position="2325"/>
    </location>
</feature>
<dbReference type="Gene3D" id="2.60.40.10">
    <property type="entry name" value="Immunoglobulins"/>
    <property type="match status" value="13"/>
</dbReference>
<dbReference type="PANTHER" id="PTHR22840:SF12">
    <property type="entry name" value="WD REPEAT-CONTAINING PROTEIN 36"/>
    <property type="match status" value="1"/>
</dbReference>
<feature type="domain" description="Fibronectin type-III" evidence="16">
    <location>
        <begin position="400"/>
        <end position="494"/>
    </location>
</feature>
<dbReference type="InterPro" id="IPR013783">
    <property type="entry name" value="Ig-like_fold"/>
</dbReference>